<comment type="caution">
    <text evidence="1">The sequence shown here is derived from an EMBL/GenBank/DDBJ whole genome shotgun (WGS) entry which is preliminary data.</text>
</comment>
<dbReference type="EMBL" id="JANBPG010000600">
    <property type="protein sequence ID" value="KAJ1895158.1"/>
    <property type="molecule type" value="Genomic_DNA"/>
</dbReference>
<sequence>MENYRNQPDSEENAWSTVLTALPTSGANMNSEGEQEYENENEALAPATLPVATARSMSSNNSQTPQPQAAAHSRGLTSTLSGRRQRQELLSHDIHQQHRSPSAASTAPDTFDSQTPIDAPPAFATRRNSSRAAQGSPRQNQQQVVPKGQSAWSDSSRRNSGYKNTSIGAGADTIFGNADEDDDDEDAPPPESLLVEVSPQKHSEPPAAPVRRYTSSREQGLQLQQTINWGDAQPQRPAPEPSSGGGGGTTGFVRRAAHAVHSRIQDISSHAADAPRLGAPMPPPRRRSREPYGDGRAFSVADSASIAWPRRDARQQRSRASSAPLSYRERALRSWRDSKYQDEFFCRVYAYYAGKGALTIVLSRVLQLVTLAFVVVLSTFVLGCIDHAKVRKQRSLSEVVVPQCTRHFSWAVTLALSSFLLFWLAQMVRTLMELPLLLEIRAFYTEVLGIQPADISTLAWHEVVSRMVKLRDVEIREYRGLTKSRVLGHRLTADGIVNRIMRRENYMIALFNKGLLNITIPGLGKEQVLTKALEWNLSFCLMSYLFDERGQ</sequence>
<feature type="non-terminal residue" evidence="1">
    <location>
        <position position="551"/>
    </location>
</feature>
<organism evidence="1 2">
    <name type="scientific">Kickxella alabastrina</name>
    <dbReference type="NCBI Taxonomy" id="61397"/>
    <lineage>
        <taxon>Eukaryota</taxon>
        <taxon>Fungi</taxon>
        <taxon>Fungi incertae sedis</taxon>
        <taxon>Zoopagomycota</taxon>
        <taxon>Kickxellomycotina</taxon>
        <taxon>Kickxellomycetes</taxon>
        <taxon>Kickxellales</taxon>
        <taxon>Kickxellaceae</taxon>
        <taxon>Kickxella</taxon>
    </lineage>
</organism>
<protein>
    <submittedName>
        <fullName evidence="1">Autophagy protein atg9</fullName>
    </submittedName>
</protein>
<evidence type="ECO:0000313" key="2">
    <source>
        <dbReference type="Proteomes" id="UP001150581"/>
    </source>
</evidence>
<proteinExistence type="predicted"/>
<accession>A0ACC1IH12</accession>
<evidence type="ECO:0000313" key="1">
    <source>
        <dbReference type="EMBL" id="KAJ1895158.1"/>
    </source>
</evidence>
<gene>
    <name evidence="1" type="primary">ATG9_1</name>
    <name evidence="1" type="ORF">LPJ66_004753</name>
</gene>
<name>A0ACC1IH12_9FUNG</name>
<dbReference type="Proteomes" id="UP001150581">
    <property type="component" value="Unassembled WGS sequence"/>
</dbReference>
<reference evidence="1" key="1">
    <citation type="submission" date="2022-07" db="EMBL/GenBank/DDBJ databases">
        <title>Phylogenomic reconstructions and comparative analyses of Kickxellomycotina fungi.</title>
        <authorList>
            <person name="Reynolds N.K."/>
            <person name="Stajich J.E."/>
            <person name="Barry K."/>
            <person name="Grigoriev I.V."/>
            <person name="Crous P."/>
            <person name="Smith M.E."/>
        </authorList>
    </citation>
    <scope>NUCLEOTIDE SEQUENCE</scope>
    <source>
        <strain evidence="1">Benny 63K</strain>
    </source>
</reference>
<keyword evidence="2" id="KW-1185">Reference proteome</keyword>